<sequence>MPDPSDPLRQFADTSCSLHALALALEQRDSYTDSHCDRVCRLARLLGQRLDLDRDRLDHLAVAARFHDVGKIGVRDDVLLFPGRLDEAKRAAMHAHSELGERLFLATGRDDAVPVAAIIRSHHETFDGSGYPDGLAGTAIPLEARILSVADRYDALTSLRPYRALLGAHAAMAVLDGESGHKIDPDVFRKLQVLLRRHSHL</sequence>
<dbReference type="InterPro" id="IPR003607">
    <property type="entry name" value="HD/PDEase_dom"/>
</dbReference>
<keyword evidence="4" id="KW-1185">Reference proteome</keyword>
<dbReference type="InterPro" id="IPR037522">
    <property type="entry name" value="HD_GYP_dom"/>
</dbReference>
<dbReference type="OrthoDB" id="9802066at2"/>
<evidence type="ECO:0000259" key="1">
    <source>
        <dbReference type="PROSITE" id="PS51831"/>
    </source>
</evidence>
<dbReference type="GO" id="GO:0008081">
    <property type="term" value="F:phosphoric diester hydrolase activity"/>
    <property type="evidence" value="ECO:0007669"/>
    <property type="project" value="UniProtKB-ARBA"/>
</dbReference>
<proteinExistence type="predicted"/>
<feature type="domain" description="HD" evidence="1">
    <location>
        <begin position="32"/>
        <end position="156"/>
    </location>
</feature>
<organism evidence="3 4">
    <name type="scientific">Pseudoxanthomonas taiwanensis</name>
    <dbReference type="NCBI Taxonomy" id="176598"/>
    <lineage>
        <taxon>Bacteria</taxon>
        <taxon>Pseudomonadati</taxon>
        <taxon>Pseudomonadota</taxon>
        <taxon>Gammaproteobacteria</taxon>
        <taxon>Lysobacterales</taxon>
        <taxon>Lysobacteraceae</taxon>
        <taxon>Pseudoxanthomonas</taxon>
    </lineage>
</organism>
<reference evidence="3" key="1">
    <citation type="submission" date="2017-10" db="EMBL/GenBank/DDBJ databases">
        <title>Whole genome sequencing of members of genus Pseudoxanthomonas.</title>
        <authorList>
            <person name="Kumar S."/>
            <person name="Bansal K."/>
            <person name="Kaur A."/>
            <person name="Patil P."/>
            <person name="Sharma S."/>
            <person name="Patil P.B."/>
        </authorList>
    </citation>
    <scope>NUCLEOTIDE SEQUENCE</scope>
    <source>
        <strain evidence="3">DSM 22914</strain>
    </source>
</reference>
<dbReference type="SMART" id="SM00471">
    <property type="entry name" value="HDc"/>
    <property type="match status" value="1"/>
</dbReference>
<evidence type="ECO:0000313" key="4">
    <source>
        <dbReference type="Proteomes" id="UP000717981"/>
    </source>
</evidence>
<dbReference type="EMBL" id="PDWK01000010">
    <property type="protein sequence ID" value="KAF1690130.1"/>
    <property type="molecule type" value="Genomic_DNA"/>
</dbReference>
<evidence type="ECO:0000259" key="2">
    <source>
        <dbReference type="PROSITE" id="PS51832"/>
    </source>
</evidence>
<protein>
    <submittedName>
        <fullName evidence="3">HD family phosphohydrolase</fullName>
    </submittedName>
</protein>
<dbReference type="Pfam" id="PF13487">
    <property type="entry name" value="HD_5"/>
    <property type="match status" value="1"/>
</dbReference>
<dbReference type="RefSeq" id="WP_162123672.1">
    <property type="nucleotide sequence ID" value="NZ_PDWK01000010.1"/>
</dbReference>
<dbReference type="CDD" id="cd00077">
    <property type="entry name" value="HDc"/>
    <property type="match status" value="1"/>
</dbReference>
<dbReference type="Gene3D" id="1.10.3210.10">
    <property type="entry name" value="Hypothetical protein af1432"/>
    <property type="match status" value="1"/>
</dbReference>
<dbReference type="Proteomes" id="UP000717981">
    <property type="component" value="Unassembled WGS sequence"/>
</dbReference>
<evidence type="ECO:0000313" key="3">
    <source>
        <dbReference type="EMBL" id="KAF1690130.1"/>
    </source>
</evidence>
<dbReference type="InterPro" id="IPR006674">
    <property type="entry name" value="HD_domain"/>
</dbReference>
<feature type="domain" description="HD-GYP" evidence="2">
    <location>
        <begin position="10"/>
        <end position="201"/>
    </location>
</feature>
<dbReference type="PROSITE" id="PS51832">
    <property type="entry name" value="HD_GYP"/>
    <property type="match status" value="1"/>
</dbReference>
<dbReference type="PANTHER" id="PTHR45228:SF8">
    <property type="entry name" value="TWO-COMPONENT RESPONSE REGULATOR-RELATED"/>
    <property type="match status" value="1"/>
</dbReference>
<dbReference type="PROSITE" id="PS51831">
    <property type="entry name" value="HD"/>
    <property type="match status" value="1"/>
</dbReference>
<dbReference type="InterPro" id="IPR052020">
    <property type="entry name" value="Cyclic_di-GMP/3'3'-cGAMP_PDE"/>
</dbReference>
<dbReference type="PANTHER" id="PTHR45228">
    <property type="entry name" value="CYCLIC DI-GMP PHOSPHODIESTERASE TM_0186-RELATED"/>
    <property type="match status" value="1"/>
</dbReference>
<dbReference type="SUPFAM" id="SSF109604">
    <property type="entry name" value="HD-domain/PDEase-like"/>
    <property type="match status" value="1"/>
</dbReference>
<dbReference type="AlphaFoldDB" id="A0A921P257"/>
<accession>A0A921P257</accession>
<comment type="caution">
    <text evidence="3">The sequence shown here is derived from an EMBL/GenBank/DDBJ whole genome shotgun (WGS) entry which is preliminary data.</text>
</comment>
<name>A0A921P257_9GAMM</name>
<gene>
    <name evidence="3" type="ORF">CR938_03455</name>
</gene>